<dbReference type="EMBL" id="JADWDJ010000008">
    <property type="protein sequence ID" value="KAG5277526.1"/>
    <property type="molecule type" value="Genomic_DNA"/>
</dbReference>
<feature type="coiled-coil region" evidence="1">
    <location>
        <begin position="92"/>
        <end position="119"/>
    </location>
</feature>
<organism evidence="3 4">
    <name type="scientific">Alosa alosa</name>
    <name type="common">allis shad</name>
    <dbReference type="NCBI Taxonomy" id="278164"/>
    <lineage>
        <taxon>Eukaryota</taxon>
        <taxon>Metazoa</taxon>
        <taxon>Chordata</taxon>
        <taxon>Craniata</taxon>
        <taxon>Vertebrata</taxon>
        <taxon>Euteleostomi</taxon>
        <taxon>Actinopterygii</taxon>
        <taxon>Neopterygii</taxon>
        <taxon>Teleostei</taxon>
        <taxon>Clupei</taxon>
        <taxon>Clupeiformes</taxon>
        <taxon>Clupeoidei</taxon>
        <taxon>Clupeidae</taxon>
        <taxon>Alosa</taxon>
    </lineage>
</organism>
<feature type="compositionally biased region" description="Polar residues" evidence="2">
    <location>
        <begin position="175"/>
        <end position="186"/>
    </location>
</feature>
<sequence>MSQIIITETFSYSLSLSLSLCVPLAIPLSSLSPSLSVSAVRWCCRQQIMAALNAQTSVQFQQYAAQQYPDSPDQQLVLIRQLQEQHYQQYMQQLYQVQLAQQQAALQKQQQQLQEEAVVASVLETSETSVCSSAPPVAEEAPTLNGQAESTCDSLDRAWTRRYHRPGVCAEEITPQDTRNPQSPSGQVLWRAPRPIRNE</sequence>
<dbReference type="AlphaFoldDB" id="A0AAV6GX67"/>
<dbReference type="Proteomes" id="UP000823561">
    <property type="component" value="Chromosome 8"/>
</dbReference>
<keyword evidence="1" id="KW-0175">Coiled coil</keyword>
<accession>A0AAV6GX67</accession>
<evidence type="ECO:0000256" key="1">
    <source>
        <dbReference type="SAM" id="Coils"/>
    </source>
</evidence>
<dbReference type="GO" id="GO:0000139">
    <property type="term" value="C:Golgi membrane"/>
    <property type="evidence" value="ECO:0007669"/>
    <property type="project" value="TreeGrafter"/>
</dbReference>
<reference evidence="3" key="1">
    <citation type="submission" date="2020-10" db="EMBL/GenBank/DDBJ databases">
        <title>Chromosome-scale genome assembly of the Allis shad, Alosa alosa.</title>
        <authorList>
            <person name="Margot Z."/>
            <person name="Christophe K."/>
            <person name="Cabau C."/>
            <person name="Louis A."/>
            <person name="Berthelot C."/>
            <person name="Parey E."/>
            <person name="Roest Crollius H."/>
            <person name="Montfort J."/>
            <person name="Robinson-Rechavi M."/>
            <person name="Bucao C."/>
            <person name="Bouchez O."/>
            <person name="Gislard M."/>
            <person name="Lluch J."/>
            <person name="Milhes M."/>
            <person name="Lampietro C."/>
            <person name="Lopez Roques C."/>
            <person name="Donnadieu C."/>
            <person name="Braasch I."/>
            <person name="Desvignes T."/>
            <person name="Postlethwait J."/>
            <person name="Bobe J."/>
            <person name="Guiguen Y."/>
        </authorList>
    </citation>
    <scope>NUCLEOTIDE SEQUENCE</scope>
    <source>
        <strain evidence="3">M-15738</strain>
        <tissue evidence="3">Blood</tissue>
    </source>
</reference>
<evidence type="ECO:0000313" key="4">
    <source>
        <dbReference type="Proteomes" id="UP000823561"/>
    </source>
</evidence>
<dbReference type="PANTHER" id="PTHR22973">
    <property type="entry name" value="LD35087P"/>
    <property type="match status" value="1"/>
</dbReference>
<dbReference type="PANTHER" id="PTHR22973:SF11">
    <property type="entry name" value="GOLGI RESIDENT PROTEIN GCP60"/>
    <property type="match status" value="1"/>
</dbReference>
<proteinExistence type="predicted"/>
<evidence type="ECO:0000313" key="3">
    <source>
        <dbReference type="EMBL" id="KAG5277526.1"/>
    </source>
</evidence>
<protein>
    <submittedName>
        <fullName evidence="3">Uncharacterized protein</fullName>
    </submittedName>
</protein>
<name>A0AAV6GX67_9TELE</name>
<evidence type="ECO:0000256" key="2">
    <source>
        <dbReference type="SAM" id="MobiDB-lite"/>
    </source>
</evidence>
<dbReference type="InterPro" id="IPR052269">
    <property type="entry name" value="Golgi-PI4KB_interaction"/>
</dbReference>
<feature type="region of interest" description="Disordered" evidence="2">
    <location>
        <begin position="171"/>
        <end position="199"/>
    </location>
</feature>
<comment type="caution">
    <text evidence="3">The sequence shown here is derived from an EMBL/GenBank/DDBJ whole genome shotgun (WGS) entry which is preliminary data.</text>
</comment>
<gene>
    <name evidence="3" type="ORF">AALO_G00118640</name>
</gene>
<keyword evidence="4" id="KW-1185">Reference proteome</keyword>